<dbReference type="Pfam" id="PF00881">
    <property type="entry name" value="Nitroreductase"/>
    <property type="match status" value="1"/>
</dbReference>
<evidence type="ECO:0000313" key="6">
    <source>
        <dbReference type="Proteomes" id="UP000051686"/>
    </source>
</evidence>
<protein>
    <submittedName>
        <fullName evidence="5">Oxidoreductase</fullName>
    </submittedName>
</protein>
<dbReference type="SUPFAM" id="SSF55469">
    <property type="entry name" value="FMN-dependent nitroreductase-like"/>
    <property type="match status" value="1"/>
</dbReference>
<evidence type="ECO:0000259" key="4">
    <source>
        <dbReference type="Pfam" id="PF00881"/>
    </source>
</evidence>
<dbReference type="GO" id="GO:0034599">
    <property type="term" value="P:cellular response to oxidative stress"/>
    <property type="evidence" value="ECO:0007669"/>
    <property type="project" value="InterPro"/>
</dbReference>
<dbReference type="FunFam" id="3.40.109.10:FF:000001">
    <property type="entry name" value="Nitroreductase family"/>
    <property type="match status" value="1"/>
</dbReference>
<dbReference type="CDD" id="cd02140">
    <property type="entry name" value="Frm2-like"/>
    <property type="match status" value="1"/>
</dbReference>
<dbReference type="Gene3D" id="3.40.109.10">
    <property type="entry name" value="NADH Oxidase"/>
    <property type="match status" value="1"/>
</dbReference>
<dbReference type="InterPro" id="IPR000415">
    <property type="entry name" value="Nitroreductase-like"/>
</dbReference>
<dbReference type="PANTHER" id="PTHR43035">
    <property type="entry name" value="FATTY ACID REPRESSION MUTANT PROTEIN 2-RELATED"/>
    <property type="match status" value="1"/>
</dbReference>
<organism evidence="5 6">
    <name type="scientific">Liquorilactobacillus oeni DSM 19972</name>
    <dbReference type="NCBI Taxonomy" id="1423777"/>
    <lineage>
        <taxon>Bacteria</taxon>
        <taxon>Bacillati</taxon>
        <taxon>Bacillota</taxon>
        <taxon>Bacilli</taxon>
        <taxon>Lactobacillales</taxon>
        <taxon>Lactobacillaceae</taxon>
        <taxon>Liquorilactobacillus</taxon>
    </lineage>
</organism>
<dbReference type="PANTHER" id="PTHR43035:SF1">
    <property type="entry name" value="FATTY ACID REPRESSION MUTANT PROTEIN 2-RELATED"/>
    <property type="match status" value="1"/>
</dbReference>
<comment type="subcellular location">
    <subcellularLocation>
        <location evidence="1">Cytoplasm</location>
    </subcellularLocation>
</comment>
<evidence type="ECO:0000313" key="5">
    <source>
        <dbReference type="EMBL" id="KRL04589.1"/>
    </source>
</evidence>
<dbReference type="InterPro" id="IPR033877">
    <property type="entry name" value="Frm2/Hbn1"/>
</dbReference>
<keyword evidence="6" id="KW-1185">Reference proteome</keyword>
<reference evidence="5 6" key="1">
    <citation type="journal article" date="2015" name="Genome Announc.">
        <title>Expanding the biotechnology potential of lactobacilli through comparative genomics of 213 strains and associated genera.</title>
        <authorList>
            <person name="Sun Z."/>
            <person name="Harris H.M."/>
            <person name="McCann A."/>
            <person name="Guo C."/>
            <person name="Argimon S."/>
            <person name="Zhang W."/>
            <person name="Yang X."/>
            <person name="Jeffery I.B."/>
            <person name="Cooney J.C."/>
            <person name="Kagawa T.F."/>
            <person name="Liu W."/>
            <person name="Song Y."/>
            <person name="Salvetti E."/>
            <person name="Wrobel A."/>
            <person name="Rasinkangas P."/>
            <person name="Parkhill J."/>
            <person name="Rea M.C."/>
            <person name="O'Sullivan O."/>
            <person name="Ritari J."/>
            <person name="Douillard F.P."/>
            <person name="Paul Ross R."/>
            <person name="Yang R."/>
            <person name="Briner A.E."/>
            <person name="Felis G.E."/>
            <person name="de Vos W.M."/>
            <person name="Barrangou R."/>
            <person name="Klaenhammer T.R."/>
            <person name="Caufield P.W."/>
            <person name="Cui Y."/>
            <person name="Zhang H."/>
            <person name="O'Toole P.W."/>
        </authorList>
    </citation>
    <scope>NUCLEOTIDE SEQUENCE [LARGE SCALE GENOMIC DNA]</scope>
    <source>
        <strain evidence="5 6">DSM 19972</strain>
    </source>
</reference>
<dbReference type="PATRIC" id="fig|1423777.3.peg.1775"/>
<comment type="caution">
    <text evidence="5">The sequence shown here is derived from an EMBL/GenBank/DDBJ whole genome shotgun (WGS) entry which is preliminary data.</text>
</comment>
<keyword evidence="2" id="KW-0963">Cytoplasm</keyword>
<dbReference type="GO" id="GO:0016491">
    <property type="term" value="F:oxidoreductase activity"/>
    <property type="evidence" value="ECO:0007669"/>
    <property type="project" value="UniProtKB-KW"/>
</dbReference>
<dbReference type="Proteomes" id="UP000051686">
    <property type="component" value="Unassembled WGS sequence"/>
</dbReference>
<dbReference type="AlphaFoldDB" id="A0A0R1M8B5"/>
<evidence type="ECO:0000256" key="1">
    <source>
        <dbReference type="ARBA" id="ARBA00004496"/>
    </source>
</evidence>
<evidence type="ECO:0000256" key="2">
    <source>
        <dbReference type="ARBA" id="ARBA00022490"/>
    </source>
</evidence>
<name>A0A0R1M8B5_9LACO</name>
<dbReference type="EMBL" id="AZEH01000039">
    <property type="protein sequence ID" value="KRL04589.1"/>
    <property type="molecule type" value="Genomic_DNA"/>
</dbReference>
<keyword evidence="3" id="KW-0560">Oxidoreductase</keyword>
<proteinExistence type="predicted"/>
<evidence type="ECO:0000256" key="3">
    <source>
        <dbReference type="ARBA" id="ARBA00023002"/>
    </source>
</evidence>
<sequence>METALLPLLNKRHSVYALGKNVKLSESEIVELAENTIQAMPHAFNAVTTRAVFLFNEKHDQLWDIVIKRLKSEVPTKEAYEKTVAKLSGFKAAYGTVLFFIDTDQVKQLENNFPLYSANFKGWAEQALGSAQANTWVALAENGIGANLQHYNPLIDDLVKKAFQIPDNWKLRAQMDFGSIEEAGISKERLPKTEQFKVLK</sequence>
<accession>A0A0R1M8B5</accession>
<dbReference type="InterPro" id="IPR029479">
    <property type="entry name" value="Nitroreductase"/>
</dbReference>
<dbReference type="OrthoDB" id="9810617at2"/>
<dbReference type="GO" id="GO:0005737">
    <property type="term" value="C:cytoplasm"/>
    <property type="evidence" value="ECO:0007669"/>
    <property type="project" value="UniProtKB-SubCell"/>
</dbReference>
<dbReference type="RefSeq" id="WP_057896546.1">
    <property type="nucleotide sequence ID" value="NZ_AZEH01000039.1"/>
</dbReference>
<feature type="domain" description="Nitroreductase" evidence="4">
    <location>
        <begin position="10"/>
        <end position="178"/>
    </location>
</feature>
<gene>
    <name evidence="5" type="ORF">FD46_GL001722</name>
</gene>